<protein>
    <submittedName>
        <fullName evidence="1">HAD-superfamily hydrolase subfamily IA</fullName>
    </submittedName>
</protein>
<name>A0A0D1A6J8_9LACO</name>
<keyword evidence="2" id="KW-1185">Reference proteome</keyword>
<dbReference type="PANTHER" id="PTHR43434">
    <property type="entry name" value="PHOSPHOGLYCOLATE PHOSPHATASE"/>
    <property type="match status" value="1"/>
</dbReference>
<dbReference type="SFLD" id="SFLDG01135">
    <property type="entry name" value="C1.5.6:_HAD__Beta-PGM__Phospha"/>
    <property type="match status" value="1"/>
</dbReference>
<keyword evidence="1" id="KW-0378">Hydrolase</keyword>
<evidence type="ECO:0000313" key="1">
    <source>
        <dbReference type="EMBL" id="KIS03327.1"/>
    </source>
</evidence>
<dbReference type="AlphaFoldDB" id="A0A0D1A6J8"/>
<proteinExistence type="predicted"/>
<dbReference type="NCBIfam" id="TIGR01549">
    <property type="entry name" value="HAD-SF-IA-v1"/>
    <property type="match status" value="1"/>
</dbReference>
<dbReference type="PANTHER" id="PTHR43434:SF1">
    <property type="entry name" value="PHOSPHOGLYCOLATE PHOSPHATASE"/>
    <property type="match status" value="1"/>
</dbReference>
<dbReference type="GO" id="GO:0005829">
    <property type="term" value="C:cytosol"/>
    <property type="evidence" value="ECO:0007669"/>
    <property type="project" value="TreeGrafter"/>
</dbReference>
<dbReference type="InterPro" id="IPR050155">
    <property type="entry name" value="HAD-like_hydrolase_sf"/>
</dbReference>
<dbReference type="SUPFAM" id="SSF56784">
    <property type="entry name" value="HAD-like"/>
    <property type="match status" value="1"/>
</dbReference>
<dbReference type="PATRIC" id="fig|1335616.4.peg.1088"/>
<dbReference type="GO" id="GO:0006281">
    <property type="term" value="P:DNA repair"/>
    <property type="evidence" value="ECO:0007669"/>
    <property type="project" value="TreeGrafter"/>
</dbReference>
<dbReference type="Gene3D" id="3.40.50.1000">
    <property type="entry name" value="HAD superfamily/HAD-like"/>
    <property type="match status" value="1"/>
</dbReference>
<dbReference type="InterPro" id="IPR023198">
    <property type="entry name" value="PGP-like_dom2"/>
</dbReference>
<sequence>MTLLSGEVISMVNFIFDIDGTLIDTFDVYVPALKQVLQGHGYSPSDSELASGFGISGDDALKNLGIRDIRVRQTIFNEWAQASVQRIEHATLYPGIEATLRQLKLNQQVKLVIATSKTKQDYENGFQDRYAIGRLFDAYVTVDDTTEHKPNPAPIVAGLDKVNAQLNNSIYIGDTVHDLQAAHAAGIKFAAALWGAMQPEQLVLADYHLNEPADLLKLV</sequence>
<evidence type="ECO:0000313" key="2">
    <source>
        <dbReference type="Proteomes" id="UP000032279"/>
    </source>
</evidence>
<dbReference type="SFLD" id="SFLDG01129">
    <property type="entry name" value="C1.5:_HAD__Beta-PGM__Phosphata"/>
    <property type="match status" value="1"/>
</dbReference>
<accession>A0A0D1A6J8</accession>
<gene>
    <name evidence="1" type="ORF">WDC_1084</name>
</gene>
<dbReference type="OrthoDB" id="9792518at2"/>
<reference evidence="1 2" key="1">
    <citation type="submission" date="2013-08" db="EMBL/GenBank/DDBJ databases">
        <title>Lactobacillus wasatchii sp. WDC04, a late gas producing bacteria isolated from aged chedder cheese.</title>
        <authorList>
            <person name="Oberg C.J."/>
            <person name="Culumber M."/>
            <person name="McMahon D.J."/>
            <person name="Broadbent J.R."/>
            <person name="Oberg T.S."/>
            <person name="Ortaki F."/>
        </authorList>
    </citation>
    <scope>NUCLEOTIDE SEQUENCE [LARGE SCALE GENOMIC DNA]</scope>
    <source>
        <strain evidence="1 2">WDC04</strain>
    </source>
</reference>
<organism evidence="1 2">
    <name type="scientific">Paucilactobacillus wasatchensis</name>
    <dbReference type="NCBI Taxonomy" id="1335616"/>
    <lineage>
        <taxon>Bacteria</taxon>
        <taxon>Bacillati</taxon>
        <taxon>Bacillota</taxon>
        <taxon>Bacilli</taxon>
        <taxon>Lactobacillales</taxon>
        <taxon>Lactobacillaceae</taxon>
        <taxon>Paucilactobacillus</taxon>
    </lineage>
</organism>
<dbReference type="EMBL" id="AWTT01000023">
    <property type="protein sequence ID" value="KIS03327.1"/>
    <property type="molecule type" value="Genomic_DNA"/>
</dbReference>
<dbReference type="InterPro" id="IPR006439">
    <property type="entry name" value="HAD-SF_hydro_IA"/>
</dbReference>
<dbReference type="SFLD" id="SFLDS00003">
    <property type="entry name" value="Haloacid_Dehalogenase"/>
    <property type="match status" value="1"/>
</dbReference>
<dbReference type="GO" id="GO:0008967">
    <property type="term" value="F:phosphoglycolate phosphatase activity"/>
    <property type="evidence" value="ECO:0007669"/>
    <property type="project" value="TreeGrafter"/>
</dbReference>
<dbReference type="Gene3D" id="1.10.150.240">
    <property type="entry name" value="Putative phosphatase, domain 2"/>
    <property type="match status" value="1"/>
</dbReference>
<dbReference type="STRING" id="1335616.WDC_1084"/>
<comment type="caution">
    <text evidence="1">The sequence shown here is derived from an EMBL/GenBank/DDBJ whole genome shotgun (WGS) entry which is preliminary data.</text>
</comment>
<dbReference type="InterPro" id="IPR023214">
    <property type="entry name" value="HAD_sf"/>
</dbReference>
<dbReference type="Proteomes" id="UP000032279">
    <property type="component" value="Unassembled WGS sequence"/>
</dbReference>
<dbReference type="InterPro" id="IPR036412">
    <property type="entry name" value="HAD-like_sf"/>
</dbReference>
<dbReference type="InterPro" id="IPR041492">
    <property type="entry name" value="HAD_2"/>
</dbReference>
<dbReference type="Pfam" id="PF13419">
    <property type="entry name" value="HAD_2"/>
    <property type="match status" value="1"/>
</dbReference>